<gene>
    <name evidence="1" type="ORF">CA615_03710</name>
</gene>
<dbReference type="EMBL" id="NGJK01000037">
    <property type="protein sequence ID" value="RAP03165.1"/>
    <property type="molecule type" value="Genomic_DNA"/>
</dbReference>
<comment type="caution">
    <text evidence="1">The sequence shown here is derived from an EMBL/GenBank/DDBJ whole genome shotgun (WGS) entry which is preliminary data.</text>
</comment>
<evidence type="ECO:0000313" key="2">
    <source>
        <dbReference type="Proteomes" id="UP000248557"/>
    </source>
</evidence>
<dbReference type="AlphaFoldDB" id="A0A328Q4J7"/>
<proteinExistence type="predicted"/>
<reference evidence="1 2" key="1">
    <citation type="submission" date="2017-05" db="EMBL/GenBank/DDBJ databases">
        <title>Host range expansion of the Methanosphaera genus to humans and monogastric animals involves recent and extensive reduction in genome content.</title>
        <authorList>
            <person name="Hoedt E.C."/>
            <person name="Volmer J.G."/>
            <person name="Parks D.H."/>
            <person name="Rosewarne C.P."/>
            <person name="Denman S.E."/>
            <person name="Mcsweeney C.S."/>
            <person name="O Cuiv P."/>
            <person name="Hugenholtz P."/>
            <person name="Tyson G.W."/>
            <person name="Morrison M."/>
        </authorList>
    </citation>
    <scope>NUCLEOTIDE SEQUENCE [LARGE SCALE GENOMIC DNA]</scope>
    <source>
        <strain evidence="1 2">PA5</strain>
    </source>
</reference>
<name>A0A328Q4J7_9EURY</name>
<protein>
    <submittedName>
        <fullName evidence="1">Uncharacterized protein</fullName>
    </submittedName>
</protein>
<sequence>MTFENMKINDILNSDSYSKKSLLESLMKRITKLTCEITEEIKDDSVKYYVKNMEFAKLVPEEDYVQVIIELPYDRIIDLAHKCDVNYFNGRDGVDIVSFNVCGNVDVEYGVSIAKQSFTYRKRLKL</sequence>
<dbReference type="Proteomes" id="UP000248557">
    <property type="component" value="Unassembled WGS sequence"/>
</dbReference>
<organism evidence="1 2">
    <name type="scientific">Methanosphaera stadtmanae</name>
    <dbReference type="NCBI Taxonomy" id="2317"/>
    <lineage>
        <taxon>Archaea</taxon>
        <taxon>Methanobacteriati</taxon>
        <taxon>Methanobacteriota</taxon>
        <taxon>Methanomada group</taxon>
        <taxon>Methanobacteria</taxon>
        <taxon>Methanobacteriales</taxon>
        <taxon>Methanobacteriaceae</taxon>
        <taxon>Methanosphaera</taxon>
    </lineage>
</organism>
<evidence type="ECO:0000313" key="1">
    <source>
        <dbReference type="EMBL" id="RAP03165.1"/>
    </source>
</evidence>
<dbReference type="GeneID" id="3855083"/>
<dbReference type="RefSeq" id="WP_011406349.1">
    <property type="nucleotide sequence ID" value="NZ_CATZNA010000067.1"/>
</dbReference>
<accession>A0A328Q4J7</accession>